<proteinExistence type="predicted"/>
<reference evidence="1" key="1">
    <citation type="journal article" date="2020" name="Nature">
        <title>Giant virus diversity and host interactions through global metagenomics.</title>
        <authorList>
            <person name="Schulz F."/>
            <person name="Roux S."/>
            <person name="Paez-Espino D."/>
            <person name="Jungbluth S."/>
            <person name="Walsh D.A."/>
            <person name="Denef V.J."/>
            <person name="McMahon K.D."/>
            <person name="Konstantinidis K.T."/>
            <person name="Eloe-Fadrosh E.A."/>
            <person name="Kyrpides N.C."/>
            <person name="Woyke T."/>
        </authorList>
    </citation>
    <scope>NUCLEOTIDE SEQUENCE</scope>
    <source>
        <strain evidence="1">GVMAG-M-3300023179-92</strain>
    </source>
</reference>
<evidence type="ECO:0000313" key="1">
    <source>
        <dbReference type="EMBL" id="QHT78558.1"/>
    </source>
</evidence>
<accession>A0A6C0HD98</accession>
<name>A0A6C0HD98_9ZZZZ</name>
<dbReference type="CDD" id="cd00761">
    <property type="entry name" value="Glyco_tranf_GTA_type"/>
    <property type="match status" value="1"/>
</dbReference>
<dbReference type="SUPFAM" id="SSF53448">
    <property type="entry name" value="Nucleotide-diphospho-sugar transferases"/>
    <property type="match status" value="1"/>
</dbReference>
<dbReference type="Gene3D" id="3.90.550.10">
    <property type="entry name" value="Spore Coat Polysaccharide Biosynthesis Protein SpsA, Chain A"/>
    <property type="match status" value="1"/>
</dbReference>
<protein>
    <recommendedName>
        <fullName evidence="2">Glycosyltransferase 2-like domain-containing protein</fullName>
    </recommendedName>
</protein>
<organism evidence="1">
    <name type="scientific">viral metagenome</name>
    <dbReference type="NCBI Taxonomy" id="1070528"/>
    <lineage>
        <taxon>unclassified sequences</taxon>
        <taxon>metagenomes</taxon>
        <taxon>organismal metagenomes</taxon>
    </lineage>
</organism>
<dbReference type="InterPro" id="IPR029044">
    <property type="entry name" value="Nucleotide-diphossugar_trans"/>
</dbReference>
<dbReference type="EMBL" id="MN739934">
    <property type="protein sequence ID" value="QHT78558.1"/>
    <property type="molecule type" value="Genomic_DNA"/>
</dbReference>
<sequence length="258" mass="30523">MTLVTELIESIKNKISSDNDITFAICISTYQRKNGKTPEYLTRCLNSILQQTYKNWKLYVYGDKYEDEQEFDKILSIIPTEKLVKHNMEVALERQSSLSKKELWCIGGVNTMNTVRQKVIDDGYEWICHLDDDDFWNIYRLDILNESIKRFPDICFISNFSTWNGTIYPQYNNNYIFYNNIKINPGCCIHSTFVINKRILTNFKMKTVTDYKENEEIEAGDWQFLTYLKNYLDNNVNEKVLFIPILLTYYPQGGESKN</sequence>
<dbReference type="AlphaFoldDB" id="A0A6C0HD98"/>
<evidence type="ECO:0008006" key="2">
    <source>
        <dbReference type="Google" id="ProtNLM"/>
    </source>
</evidence>